<dbReference type="CDD" id="cd00293">
    <property type="entry name" value="USP-like"/>
    <property type="match status" value="1"/>
</dbReference>
<evidence type="ECO:0000313" key="2">
    <source>
        <dbReference type="EMBL" id="SDG23751.1"/>
    </source>
</evidence>
<dbReference type="Pfam" id="PF00582">
    <property type="entry name" value="Usp"/>
    <property type="match status" value="1"/>
</dbReference>
<sequence length="164" mass="17597">MTDIDDRDDDEYKRKFLVIVDDSPECAKAVTFAALRVRRTGGTVVLLSVIESDQYQHWLGVEEIMRAEAYEAIDTLQSRHAANIAAFGSIKVEKVVREGKTTEAIEELLADDSDIAILVLAAADSSEGPGPLVASIIARGNNALRVPVTVVPGSISDADLAAIC</sequence>
<gene>
    <name evidence="2" type="ORF">SAMN04487974_101579</name>
</gene>
<dbReference type="InterPro" id="IPR014729">
    <property type="entry name" value="Rossmann-like_a/b/a_fold"/>
</dbReference>
<dbReference type="Proteomes" id="UP000199495">
    <property type="component" value="Unassembled WGS sequence"/>
</dbReference>
<dbReference type="RefSeq" id="WP_090591146.1">
    <property type="nucleotide sequence ID" value="NZ_FNCS01000001.1"/>
</dbReference>
<keyword evidence="3" id="KW-1185">Reference proteome</keyword>
<protein>
    <submittedName>
        <fullName evidence="2">Nucleotide-binding universal stress protein, UspA family</fullName>
    </submittedName>
</protein>
<name>A0A1G7SLC4_9HYPH</name>
<dbReference type="Gene3D" id="3.40.50.620">
    <property type="entry name" value="HUPs"/>
    <property type="match status" value="1"/>
</dbReference>
<dbReference type="InterPro" id="IPR006016">
    <property type="entry name" value="UspA"/>
</dbReference>
<reference evidence="2 3" key="1">
    <citation type="submission" date="2016-10" db="EMBL/GenBank/DDBJ databases">
        <authorList>
            <person name="de Groot N.N."/>
        </authorList>
    </citation>
    <scope>NUCLEOTIDE SEQUENCE [LARGE SCALE GENOMIC DNA]</scope>
    <source>
        <strain evidence="2 3">CGMCC 1.10267</strain>
    </source>
</reference>
<feature type="domain" description="UspA" evidence="1">
    <location>
        <begin position="14"/>
        <end position="152"/>
    </location>
</feature>
<dbReference type="STRING" id="440168.SAMN04487974_101579"/>
<dbReference type="AlphaFoldDB" id="A0A1G7SLC4"/>
<evidence type="ECO:0000313" key="3">
    <source>
        <dbReference type="Proteomes" id="UP000199495"/>
    </source>
</evidence>
<dbReference type="SUPFAM" id="SSF52402">
    <property type="entry name" value="Adenine nucleotide alpha hydrolases-like"/>
    <property type="match status" value="1"/>
</dbReference>
<proteinExistence type="predicted"/>
<accession>A0A1G7SLC4</accession>
<dbReference type="OrthoDB" id="9813682at2"/>
<organism evidence="2 3">
    <name type="scientific">Pelagibacterium luteolum</name>
    <dbReference type="NCBI Taxonomy" id="440168"/>
    <lineage>
        <taxon>Bacteria</taxon>
        <taxon>Pseudomonadati</taxon>
        <taxon>Pseudomonadota</taxon>
        <taxon>Alphaproteobacteria</taxon>
        <taxon>Hyphomicrobiales</taxon>
        <taxon>Devosiaceae</taxon>
        <taxon>Pelagibacterium</taxon>
    </lineage>
</organism>
<dbReference type="EMBL" id="FNCS01000001">
    <property type="protein sequence ID" value="SDG23751.1"/>
    <property type="molecule type" value="Genomic_DNA"/>
</dbReference>
<evidence type="ECO:0000259" key="1">
    <source>
        <dbReference type="Pfam" id="PF00582"/>
    </source>
</evidence>